<dbReference type="InterPro" id="IPR016047">
    <property type="entry name" value="M23ase_b-sheet_dom"/>
</dbReference>
<accession>A0A7C4Q384</accession>
<dbReference type="Gene3D" id="2.70.70.10">
    <property type="entry name" value="Glucose Permease (Domain IIA)"/>
    <property type="match status" value="1"/>
</dbReference>
<feature type="domain" description="M23ase beta-sheet core" evidence="1">
    <location>
        <begin position="212"/>
        <end position="257"/>
    </location>
</feature>
<organism evidence="2">
    <name type="scientific">Bellilinea caldifistulae</name>
    <dbReference type="NCBI Taxonomy" id="360411"/>
    <lineage>
        <taxon>Bacteria</taxon>
        <taxon>Bacillati</taxon>
        <taxon>Chloroflexota</taxon>
        <taxon>Anaerolineae</taxon>
        <taxon>Anaerolineales</taxon>
        <taxon>Anaerolineaceae</taxon>
        <taxon>Bellilinea</taxon>
    </lineage>
</organism>
<dbReference type="PANTHER" id="PTHR21666:SF270">
    <property type="entry name" value="MUREIN HYDROLASE ACTIVATOR ENVC"/>
    <property type="match status" value="1"/>
</dbReference>
<evidence type="ECO:0000313" key="2">
    <source>
        <dbReference type="EMBL" id="HGS87210.1"/>
    </source>
</evidence>
<name>A0A7C4Q384_9CHLR</name>
<dbReference type="Pfam" id="PF01551">
    <property type="entry name" value="Peptidase_M23"/>
    <property type="match status" value="1"/>
</dbReference>
<dbReference type="AlphaFoldDB" id="A0A7C4Q384"/>
<dbReference type="PANTHER" id="PTHR21666">
    <property type="entry name" value="PEPTIDASE-RELATED"/>
    <property type="match status" value="1"/>
</dbReference>
<sequence>MPEKSGSRLAIWLLVNGYNLPMRCLKRWMGWAIFWAWLLTACSVSDPPRDVEPAPPSPHPSATRTITTVPTLTLLPPVLTPTVLSLPQVCSPLAGYDLEQLAGQVSNPYHPPPPGSDDPHYGVDLADFDQKDRIARSGMSVQAVLSGRVAGITAGRFPYGNLLIVETALSELDPRLVARLELPEFPPETIRPLALSCPPYPLPSDWQSRPGSLYLLYAHLKSAPTFAVGEEIKCGQVVGTIGDSGNALAPHLHLEVRLGPAGMIFAPMAHYDPSASSEEMATYCMWRVSGAFQSVDPFCLLNECSSAR</sequence>
<proteinExistence type="predicted"/>
<dbReference type="GO" id="GO:0004222">
    <property type="term" value="F:metalloendopeptidase activity"/>
    <property type="evidence" value="ECO:0007669"/>
    <property type="project" value="TreeGrafter"/>
</dbReference>
<dbReference type="InterPro" id="IPR011055">
    <property type="entry name" value="Dup_hybrid_motif"/>
</dbReference>
<comment type="caution">
    <text evidence="2">The sequence shown here is derived from an EMBL/GenBank/DDBJ whole genome shotgun (WGS) entry which is preliminary data.</text>
</comment>
<dbReference type="SUPFAM" id="SSF51261">
    <property type="entry name" value="Duplicated hybrid motif"/>
    <property type="match status" value="1"/>
</dbReference>
<gene>
    <name evidence="2" type="ORF">ENT17_06270</name>
</gene>
<dbReference type="CDD" id="cd12797">
    <property type="entry name" value="M23_peptidase"/>
    <property type="match status" value="1"/>
</dbReference>
<dbReference type="EMBL" id="DSXR01000061">
    <property type="protein sequence ID" value="HGS87210.1"/>
    <property type="molecule type" value="Genomic_DNA"/>
</dbReference>
<protein>
    <submittedName>
        <fullName evidence="2">M23 family metallopeptidase</fullName>
    </submittedName>
</protein>
<reference evidence="2" key="1">
    <citation type="journal article" date="2020" name="mSystems">
        <title>Genome- and Community-Level Interaction Insights into Carbon Utilization and Element Cycling Functions of Hydrothermarchaeota in Hydrothermal Sediment.</title>
        <authorList>
            <person name="Zhou Z."/>
            <person name="Liu Y."/>
            <person name="Xu W."/>
            <person name="Pan J."/>
            <person name="Luo Z.H."/>
            <person name="Li M."/>
        </authorList>
    </citation>
    <scope>NUCLEOTIDE SEQUENCE [LARGE SCALE GENOMIC DNA]</scope>
    <source>
        <strain evidence="2">SpSt-556</strain>
    </source>
</reference>
<dbReference type="InterPro" id="IPR050570">
    <property type="entry name" value="Cell_wall_metabolism_enzyme"/>
</dbReference>
<evidence type="ECO:0000259" key="1">
    <source>
        <dbReference type="Pfam" id="PF01551"/>
    </source>
</evidence>